<dbReference type="AlphaFoldDB" id="C5MDU7"/>
<dbReference type="STRING" id="294747.C5MDU7"/>
<accession>C5MDU7</accession>
<dbReference type="GO" id="GO:0007021">
    <property type="term" value="P:tubulin complex assembly"/>
    <property type="evidence" value="ECO:0007669"/>
    <property type="project" value="EnsemblFungi"/>
</dbReference>
<dbReference type="HOGENOM" id="CLU_130032_0_0_1"/>
<sequence>MELLPEGQTNTSVEVTYSDQQKINKFSTLISQKDSLIIKRDNFKIEKEYLDDLSIELELLDEEDKIMYKIGDVFIELIVSDALIKVNDELNKLNDEIDEIDLKIEKIDDVLSDLKIQLYDKFGKNINLER</sequence>
<organism evidence="5 6">
    <name type="scientific">Candida tropicalis (strain ATCC MYA-3404 / T1)</name>
    <name type="common">Yeast</name>
    <dbReference type="NCBI Taxonomy" id="294747"/>
    <lineage>
        <taxon>Eukaryota</taxon>
        <taxon>Fungi</taxon>
        <taxon>Dikarya</taxon>
        <taxon>Ascomycota</taxon>
        <taxon>Saccharomycotina</taxon>
        <taxon>Pichiomycetes</taxon>
        <taxon>Debaryomycetaceae</taxon>
        <taxon>Candida/Lodderomyces clade</taxon>
        <taxon>Candida</taxon>
    </lineage>
</organism>
<dbReference type="InterPro" id="IPR016661">
    <property type="entry name" value="PFDN4"/>
</dbReference>
<keyword evidence="2 3" id="KW-0143">Chaperone</keyword>
<dbReference type="InterPro" id="IPR002777">
    <property type="entry name" value="PFD_beta-like"/>
</dbReference>
<dbReference type="GeneID" id="8297904"/>
<evidence type="ECO:0000256" key="1">
    <source>
        <dbReference type="ARBA" id="ARBA00008045"/>
    </source>
</evidence>
<keyword evidence="6" id="KW-1185">Reference proteome</keyword>
<dbReference type="Gene3D" id="1.10.287.370">
    <property type="match status" value="1"/>
</dbReference>
<dbReference type="GO" id="GO:0071629">
    <property type="term" value="P:cytoplasm protein quality control by the ubiquitin-proteasome system"/>
    <property type="evidence" value="ECO:0007669"/>
    <property type="project" value="EnsemblFungi"/>
</dbReference>
<dbReference type="RefSeq" id="XP_002549552.1">
    <property type="nucleotide sequence ID" value="XM_002549506.1"/>
</dbReference>
<reference evidence="5 6" key="1">
    <citation type="journal article" date="2009" name="Nature">
        <title>Evolution of pathogenicity and sexual reproduction in eight Candida genomes.</title>
        <authorList>
            <person name="Butler G."/>
            <person name="Rasmussen M.D."/>
            <person name="Lin M.F."/>
            <person name="Santos M.A."/>
            <person name="Sakthikumar S."/>
            <person name="Munro C.A."/>
            <person name="Rheinbay E."/>
            <person name="Grabherr M."/>
            <person name="Forche A."/>
            <person name="Reedy J.L."/>
            <person name="Agrafioti I."/>
            <person name="Arnaud M.B."/>
            <person name="Bates S."/>
            <person name="Brown A.J."/>
            <person name="Brunke S."/>
            <person name="Costanzo M.C."/>
            <person name="Fitzpatrick D.A."/>
            <person name="de Groot P.W."/>
            <person name="Harris D."/>
            <person name="Hoyer L.L."/>
            <person name="Hube B."/>
            <person name="Klis F.M."/>
            <person name="Kodira C."/>
            <person name="Lennard N."/>
            <person name="Logue M.E."/>
            <person name="Martin R."/>
            <person name="Neiman A.M."/>
            <person name="Nikolaou E."/>
            <person name="Quail M.A."/>
            <person name="Quinn J."/>
            <person name="Santos M.C."/>
            <person name="Schmitzberger F.F."/>
            <person name="Sherlock G."/>
            <person name="Shah P."/>
            <person name="Silverstein K.A."/>
            <person name="Skrzypek M.S."/>
            <person name="Soll D."/>
            <person name="Staggs R."/>
            <person name="Stansfield I."/>
            <person name="Stumpf M.P."/>
            <person name="Sudbery P.E."/>
            <person name="Srikantha T."/>
            <person name="Zeng Q."/>
            <person name="Berman J."/>
            <person name="Berriman M."/>
            <person name="Heitman J."/>
            <person name="Gow N.A."/>
            <person name="Lorenz M.C."/>
            <person name="Birren B.W."/>
            <person name="Kellis M."/>
            <person name="Cuomo C.A."/>
        </authorList>
    </citation>
    <scope>NUCLEOTIDE SEQUENCE [LARGE SCALE GENOMIC DNA]</scope>
    <source>
        <strain evidence="6">ATCC MYA-3404 / T1</strain>
    </source>
</reference>
<dbReference type="GO" id="GO:0005737">
    <property type="term" value="C:cytoplasm"/>
    <property type="evidence" value="ECO:0007669"/>
    <property type="project" value="EnsemblFungi"/>
</dbReference>
<proteinExistence type="inferred from homology"/>
<dbReference type="GO" id="GO:0006457">
    <property type="term" value="P:protein folding"/>
    <property type="evidence" value="ECO:0007669"/>
    <property type="project" value="UniProtKB-UniRule"/>
</dbReference>
<evidence type="ECO:0000313" key="5">
    <source>
        <dbReference type="EMBL" id="EER32178.1"/>
    </source>
</evidence>
<evidence type="ECO:0000256" key="3">
    <source>
        <dbReference type="PIRNR" id="PIRNR016477"/>
    </source>
</evidence>
<dbReference type="KEGG" id="ctp:CTRG_03849"/>
<dbReference type="InterPro" id="IPR009053">
    <property type="entry name" value="Prefoldin"/>
</dbReference>
<dbReference type="Proteomes" id="UP000002037">
    <property type="component" value="Unassembled WGS sequence"/>
</dbReference>
<evidence type="ECO:0000256" key="4">
    <source>
        <dbReference type="SAM" id="Coils"/>
    </source>
</evidence>
<keyword evidence="4" id="KW-0175">Coiled coil</keyword>
<comment type="subunit">
    <text evidence="3">Heterohexamer of two PFD-alpha type and four PFD-beta type subunits.</text>
</comment>
<dbReference type="PANTHER" id="PTHR21100">
    <property type="entry name" value="PREFOLDIN SUBUNIT 4"/>
    <property type="match status" value="1"/>
</dbReference>
<dbReference type="PANTHER" id="PTHR21100:SF9">
    <property type="entry name" value="PREFOLDIN SUBUNIT 4"/>
    <property type="match status" value="1"/>
</dbReference>
<evidence type="ECO:0000256" key="2">
    <source>
        <dbReference type="ARBA" id="ARBA00023186"/>
    </source>
</evidence>
<dbReference type="EMBL" id="GG692399">
    <property type="protein sequence ID" value="EER32178.1"/>
    <property type="molecule type" value="Genomic_DNA"/>
</dbReference>
<evidence type="ECO:0000313" key="6">
    <source>
        <dbReference type="Proteomes" id="UP000002037"/>
    </source>
</evidence>
<dbReference type="GO" id="GO:0051082">
    <property type="term" value="F:unfolded protein binding"/>
    <property type="evidence" value="ECO:0007669"/>
    <property type="project" value="InterPro"/>
</dbReference>
<dbReference type="GO" id="GO:0032968">
    <property type="term" value="P:positive regulation of transcription elongation by RNA polymerase II"/>
    <property type="evidence" value="ECO:0007669"/>
    <property type="project" value="EnsemblFungi"/>
</dbReference>
<comment type="function">
    <text evidence="3">Binds specifically to cytosolic chaperonin (c-CPN) and transfers target proteins to it. Binds to nascent polypeptide chain and promotes folding in an environment in which there are many competing pathways for nonnative proteins.</text>
</comment>
<dbReference type="GO" id="GO:0016272">
    <property type="term" value="C:prefoldin complex"/>
    <property type="evidence" value="ECO:0007669"/>
    <property type="project" value="UniProtKB-UniRule"/>
</dbReference>
<dbReference type="PIRSF" id="PIRSF016477">
    <property type="entry name" value="Prefoldin_subunit_4"/>
    <property type="match status" value="1"/>
</dbReference>
<dbReference type="SUPFAM" id="SSF46579">
    <property type="entry name" value="Prefoldin"/>
    <property type="match status" value="1"/>
</dbReference>
<dbReference type="OrthoDB" id="10250441at2759"/>
<dbReference type="eggNOG" id="KOG1760">
    <property type="taxonomic scope" value="Eukaryota"/>
</dbReference>
<dbReference type="CDD" id="cd23165">
    <property type="entry name" value="Prefoldin_4"/>
    <property type="match status" value="1"/>
</dbReference>
<dbReference type="Pfam" id="PF01920">
    <property type="entry name" value="Prefoldin_2"/>
    <property type="match status" value="1"/>
</dbReference>
<dbReference type="VEuPathDB" id="FungiDB:CTRG_03849"/>
<name>C5MDU7_CANTT</name>
<protein>
    <recommendedName>
        <fullName evidence="3">Prefoldin subunit 4</fullName>
    </recommendedName>
</protein>
<dbReference type="GO" id="GO:0015631">
    <property type="term" value="F:tubulin binding"/>
    <property type="evidence" value="ECO:0007669"/>
    <property type="project" value="EnsemblFungi"/>
</dbReference>
<feature type="coiled-coil region" evidence="4">
    <location>
        <begin position="83"/>
        <end position="110"/>
    </location>
</feature>
<gene>
    <name evidence="5" type="ORF">CTRG_03849</name>
</gene>
<comment type="similarity">
    <text evidence="1 3">Belongs to the prefoldin subunit beta family.</text>
</comment>